<proteinExistence type="predicted"/>
<sequence length="616" mass="68909">MVQIHRSNMSRRVRRPGGGGGINIPYLSRLSPADRILLLICVGLFCVATFSYFFLIAGIISSSGIGSSSSYDPRLSPELRKTGLSEEALLRRGGGKRISVGPSHKLLDSNENALALDIAATLHCDALQEEMEREWQTILDEQKVKKTPTYKAPVKQSDANVKSWEAQSAEDLMLREYQAFGGGEGVHGDDFFPIDPPDAGAKNTNKQHRRLLDKQNGLKLTGRHLFCLAAEALTLPKKVSSDSSNPSIHCDINSFETREELLNLWSSARAQMPEDIITKTLRVILEHRESLRGHKVHLWYPENDKGTLGMLRVINSGFEGQGMYNFDNEAADKSHDNLYRFHDLPSKLLGPNKLFVDVGAAFGLTSMLISFLYPETTIVSIEPASPSWLIQNINYRCNLSRNQLQYVHPILAGVGTKHHDDNDSMMKMVWKPSMTTATKSWQPENDFDFASDMEISVRLRTLRVILAEATPEDLPLGTPISVMNLDCEGCEYNLIPSMHEKSFNSIELILGRTNWGYIPIIKKPSSERAAETHKRVCTHYNFAKRCKECCDFPSLLVKPRLPSSSELKEGSLKEQTVAEVAGSLCDNFEEWATGTKLRDIPDDYGWNEVSAFASDK</sequence>
<reference evidence="2 3" key="1">
    <citation type="submission" date="2024-10" db="EMBL/GenBank/DDBJ databases">
        <title>Updated reference genomes for cyclostephanoid diatoms.</title>
        <authorList>
            <person name="Roberts W.R."/>
            <person name="Alverson A.J."/>
        </authorList>
    </citation>
    <scope>NUCLEOTIDE SEQUENCE [LARGE SCALE GENOMIC DNA]</scope>
    <source>
        <strain evidence="2 3">AJA232-27</strain>
    </source>
</reference>
<accession>A0ABD3M5L3</accession>
<keyword evidence="1" id="KW-0472">Membrane</keyword>
<dbReference type="NCBIfam" id="TIGR01444">
    <property type="entry name" value="fkbM_fam"/>
    <property type="match status" value="1"/>
</dbReference>
<dbReference type="Proteomes" id="UP001530293">
    <property type="component" value="Unassembled WGS sequence"/>
</dbReference>
<dbReference type="SUPFAM" id="SSF53335">
    <property type="entry name" value="S-adenosyl-L-methionine-dependent methyltransferases"/>
    <property type="match status" value="1"/>
</dbReference>
<feature type="transmembrane region" description="Helical" evidence="1">
    <location>
        <begin position="36"/>
        <end position="60"/>
    </location>
</feature>
<dbReference type="InterPro" id="IPR006342">
    <property type="entry name" value="FkbM_mtfrase"/>
</dbReference>
<comment type="caution">
    <text evidence="2">The sequence shown here is derived from an EMBL/GenBank/DDBJ whole genome shotgun (WGS) entry which is preliminary data.</text>
</comment>
<dbReference type="Gene3D" id="3.40.50.150">
    <property type="entry name" value="Vaccinia Virus protein VP39"/>
    <property type="match status" value="1"/>
</dbReference>
<keyword evidence="1" id="KW-0812">Transmembrane</keyword>
<gene>
    <name evidence="2" type="ORF">ACHAWU_008637</name>
</gene>
<evidence type="ECO:0000256" key="1">
    <source>
        <dbReference type="SAM" id="Phobius"/>
    </source>
</evidence>
<keyword evidence="3" id="KW-1185">Reference proteome</keyword>
<evidence type="ECO:0000313" key="2">
    <source>
        <dbReference type="EMBL" id="KAL3759028.1"/>
    </source>
</evidence>
<evidence type="ECO:0000313" key="3">
    <source>
        <dbReference type="Proteomes" id="UP001530293"/>
    </source>
</evidence>
<protein>
    <submittedName>
        <fullName evidence="2">Uncharacterized protein</fullName>
    </submittedName>
</protein>
<organism evidence="2 3">
    <name type="scientific">Discostella pseudostelligera</name>
    <dbReference type="NCBI Taxonomy" id="259834"/>
    <lineage>
        <taxon>Eukaryota</taxon>
        <taxon>Sar</taxon>
        <taxon>Stramenopiles</taxon>
        <taxon>Ochrophyta</taxon>
        <taxon>Bacillariophyta</taxon>
        <taxon>Coscinodiscophyceae</taxon>
        <taxon>Thalassiosirophycidae</taxon>
        <taxon>Stephanodiscales</taxon>
        <taxon>Stephanodiscaceae</taxon>
        <taxon>Discostella</taxon>
    </lineage>
</organism>
<name>A0ABD3M5L3_9STRA</name>
<dbReference type="EMBL" id="JALLBG020000214">
    <property type="protein sequence ID" value="KAL3759028.1"/>
    <property type="molecule type" value="Genomic_DNA"/>
</dbReference>
<dbReference type="InterPro" id="IPR029063">
    <property type="entry name" value="SAM-dependent_MTases_sf"/>
</dbReference>
<keyword evidence="1" id="KW-1133">Transmembrane helix</keyword>
<dbReference type="AlphaFoldDB" id="A0ABD3M5L3"/>